<evidence type="ECO:0000313" key="3">
    <source>
        <dbReference type="EMBL" id="KRR00624.1"/>
    </source>
</evidence>
<dbReference type="STRING" id="1518501.CQ10_13425"/>
<dbReference type="SUPFAM" id="SSF54637">
    <property type="entry name" value="Thioesterase/thiol ester dehydrase-isomerase"/>
    <property type="match status" value="1"/>
</dbReference>
<organism evidence="3 4">
    <name type="scientific">Bradyrhizobium valentinum</name>
    <dbReference type="NCBI Taxonomy" id="1518501"/>
    <lineage>
        <taxon>Bacteria</taxon>
        <taxon>Pseudomonadati</taxon>
        <taxon>Pseudomonadota</taxon>
        <taxon>Alphaproteobacteria</taxon>
        <taxon>Hyphomicrobiales</taxon>
        <taxon>Nitrobacteraceae</taxon>
        <taxon>Bradyrhizobium</taxon>
    </lineage>
</organism>
<protein>
    <submittedName>
        <fullName evidence="3">Phenylacetic acid degradation protein</fullName>
    </submittedName>
</protein>
<name>A0A0R3L6X5_9BRAD</name>
<dbReference type="NCBIfam" id="TIGR00369">
    <property type="entry name" value="unchar_dom_1"/>
    <property type="match status" value="1"/>
</dbReference>
<gene>
    <name evidence="3" type="ORF">CP49_37150</name>
</gene>
<accession>A0A0R3L6X5</accession>
<dbReference type="Gene3D" id="3.10.129.10">
    <property type="entry name" value="Hotdog Thioesterase"/>
    <property type="match status" value="1"/>
</dbReference>
<evidence type="ECO:0000313" key="4">
    <source>
        <dbReference type="Proteomes" id="UP000051913"/>
    </source>
</evidence>
<dbReference type="GO" id="GO:0061522">
    <property type="term" value="F:1,4-dihydroxy-2-naphthoyl-CoA thioesterase activity"/>
    <property type="evidence" value="ECO:0007669"/>
    <property type="project" value="TreeGrafter"/>
</dbReference>
<dbReference type="PANTHER" id="PTHR43240:SF1">
    <property type="entry name" value="BLR5584 PROTEIN"/>
    <property type="match status" value="1"/>
</dbReference>
<dbReference type="RefSeq" id="WP_057853606.1">
    <property type="nucleotide sequence ID" value="NZ_LLXX01000163.1"/>
</dbReference>
<dbReference type="GO" id="GO:0005829">
    <property type="term" value="C:cytosol"/>
    <property type="evidence" value="ECO:0007669"/>
    <property type="project" value="TreeGrafter"/>
</dbReference>
<sequence>MIATALDNIPAPPSSKLLGWRLLDARPKDGWIRIGFDGKRDFCNPAGFVQGGILSAMLDDTMGPAVFTMTEGRLYTATITMTVNFLSPAKPGPITAEANVTQLGKTVAFVEGRLMAEDGTLLATATTSARLVETAKAIAPASSRPAVLPA</sequence>
<dbReference type="Proteomes" id="UP000051913">
    <property type="component" value="Unassembled WGS sequence"/>
</dbReference>
<dbReference type="InterPro" id="IPR003736">
    <property type="entry name" value="PAAI_dom"/>
</dbReference>
<keyword evidence="1" id="KW-0378">Hydrolase</keyword>
<dbReference type="CDD" id="cd03443">
    <property type="entry name" value="PaaI_thioesterase"/>
    <property type="match status" value="1"/>
</dbReference>
<dbReference type="AlphaFoldDB" id="A0A0R3L6X5"/>
<evidence type="ECO:0000259" key="2">
    <source>
        <dbReference type="Pfam" id="PF03061"/>
    </source>
</evidence>
<keyword evidence="4" id="KW-1185">Reference proteome</keyword>
<dbReference type="Pfam" id="PF03061">
    <property type="entry name" value="4HBT"/>
    <property type="match status" value="1"/>
</dbReference>
<comment type="caution">
    <text evidence="3">The sequence shown here is derived from an EMBL/GenBank/DDBJ whole genome shotgun (WGS) entry which is preliminary data.</text>
</comment>
<dbReference type="InterPro" id="IPR006683">
    <property type="entry name" value="Thioestr_dom"/>
</dbReference>
<dbReference type="EMBL" id="LLXX01000163">
    <property type="protein sequence ID" value="KRR00624.1"/>
    <property type="molecule type" value="Genomic_DNA"/>
</dbReference>
<feature type="domain" description="Thioesterase" evidence="2">
    <location>
        <begin position="47"/>
        <end position="122"/>
    </location>
</feature>
<evidence type="ECO:0000256" key="1">
    <source>
        <dbReference type="ARBA" id="ARBA00022801"/>
    </source>
</evidence>
<dbReference type="InterPro" id="IPR029069">
    <property type="entry name" value="HotDog_dom_sf"/>
</dbReference>
<proteinExistence type="predicted"/>
<dbReference type="PANTHER" id="PTHR43240">
    <property type="entry name" value="1,4-DIHYDROXY-2-NAPHTHOYL-COA THIOESTERASE 1"/>
    <property type="match status" value="1"/>
</dbReference>
<reference evidence="3 4" key="1">
    <citation type="submission" date="2014-03" db="EMBL/GenBank/DDBJ databases">
        <title>Bradyrhizobium valentinum sp. nov., isolated from effective nodules of Lupinus mariae-josephae, a lupine endemic of basic-lime soils in Eastern Spain.</title>
        <authorList>
            <person name="Duran D."/>
            <person name="Rey L."/>
            <person name="Navarro A."/>
            <person name="Busquets A."/>
            <person name="Imperial J."/>
            <person name="Ruiz-Argueso T."/>
        </authorList>
    </citation>
    <scope>NUCLEOTIDE SEQUENCE [LARGE SCALE GENOMIC DNA]</scope>
    <source>
        <strain evidence="3 4">LmjM3</strain>
    </source>
</reference>